<dbReference type="RefSeq" id="WP_152602248.1">
    <property type="nucleotide sequence ID" value="NZ_JACHBQ010000001.1"/>
</dbReference>
<proteinExistence type="predicted"/>
<dbReference type="Proteomes" id="UP000561726">
    <property type="component" value="Unassembled WGS sequence"/>
</dbReference>
<name>A0A7W9E4B0_9MICO</name>
<comment type="caution">
    <text evidence="1">The sequence shown here is derived from an EMBL/GenBank/DDBJ whole genome shotgun (WGS) entry which is preliminary data.</text>
</comment>
<dbReference type="InterPro" id="IPR008969">
    <property type="entry name" value="CarboxyPept-like_regulatory"/>
</dbReference>
<accession>A0A7W9E4B0</accession>
<dbReference type="EMBL" id="JACHBQ010000001">
    <property type="protein sequence ID" value="MBB5641931.1"/>
    <property type="molecule type" value="Genomic_DNA"/>
</dbReference>
<reference evidence="1 2" key="1">
    <citation type="submission" date="2020-08" db="EMBL/GenBank/DDBJ databases">
        <title>Sequencing the genomes of 1000 actinobacteria strains.</title>
        <authorList>
            <person name="Klenk H.-P."/>
        </authorList>
    </citation>
    <scope>NUCLEOTIDE SEQUENCE [LARGE SCALE GENOMIC DNA]</scope>
    <source>
        <strain evidence="1 2">DSM 21065</strain>
    </source>
</reference>
<dbReference type="AlphaFoldDB" id="A0A7W9E4B0"/>
<evidence type="ECO:0008006" key="3">
    <source>
        <dbReference type="Google" id="ProtNLM"/>
    </source>
</evidence>
<dbReference type="SUPFAM" id="SSF49464">
    <property type="entry name" value="Carboxypeptidase regulatory domain-like"/>
    <property type="match status" value="1"/>
</dbReference>
<protein>
    <recommendedName>
        <fullName evidence="3">Carboxypeptidase regulatory-like domain-containing protein</fullName>
    </recommendedName>
</protein>
<evidence type="ECO:0000313" key="2">
    <source>
        <dbReference type="Proteomes" id="UP000561726"/>
    </source>
</evidence>
<evidence type="ECO:0000313" key="1">
    <source>
        <dbReference type="EMBL" id="MBB5641931.1"/>
    </source>
</evidence>
<sequence length="216" mass="22225">MSVVRSSLSALVSVLAEAVAPDSVGVSDGGGPGSTDAVPTDPVIVRVLTLERIGRSRRDGPVLDLELSAAVSCTGPRSLENAEQMLTAVENTSRYSVAPLTPEASSAAGLGFLVRVPVTLRLTEPSGPAILEPVHVTTMVGRRLSGVVVGPDGRGIAGVSIRSRASSVSVASDTTGRFTLLSSLEAVQQFTVEFRGVTRLVTAPVDPALVLTWAPT</sequence>
<dbReference type="OrthoDB" id="5115670at2"/>
<gene>
    <name evidence="1" type="ORF">BJ997_002479</name>
</gene>
<organism evidence="1 2">
    <name type="scientific">Cryobacterium roopkundense</name>
    <dbReference type="NCBI Taxonomy" id="1001240"/>
    <lineage>
        <taxon>Bacteria</taxon>
        <taxon>Bacillati</taxon>
        <taxon>Actinomycetota</taxon>
        <taxon>Actinomycetes</taxon>
        <taxon>Micrococcales</taxon>
        <taxon>Microbacteriaceae</taxon>
        <taxon>Cryobacterium</taxon>
    </lineage>
</organism>